<comment type="caution">
    <text evidence="1">The sequence shown here is derived from an EMBL/GenBank/DDBJ whole genome shotgun (WGS) entry which is preliminary data.</text>
</comment>
<dbReference type="Pfam" id="PF13419">
    <property type="entry name" value="HAD_2"/>
    <property type="match status" value="1"/>
</dbReference>
<dbReference type="EMBL" id="BMEC01000002">
    <property type="protein sequence ID" value="GGC26038.1"/>
    <property type="molecule type" value="Genomic_DNA"/>
</dbReference>
<dbReference type="Proteomes" id="UP000636010">
    <property type="component" value="Unassembled WGS sequence"/>
</dbReference>
<keyword evidence="2" id="KW-1185">Reference proteome</keyword>
<evidence type="ECO:0000313" key="2">
    <source>
        <dbReference type="Proteomes" id="UP000636010"/>
    </source>
</evidence>
<dbReference type="RefSeq" id="WP_188460675.1">
    <property type="nucleotide sequence ID" value="NZ_BAABHU010000002.1"/>
</dbReference>
<dbReference type="SFLD" id="SFLDG01129">
    <property type="entry name" value="C1.5:_HAD__Beta-PGM__Phosphata"/>
    <property type="match status" value="1"/>
</dbReference>
<dbReference type="SFLD" id="SFLDS00003">
    <property type="entry name" value="Haloacid_Dehalogenase"/>
    <property type="match status" value="1"/>
</dbReference>
<dbReference type="InterPro" id="IPR036412">
    <property type="entry name" value="HAD-like_sf"/>
</dbReference>
<dbReference type="NCBIfam" id="TIGR01509">
    <property type="entry name" value="HAD-SF-IA-v3"/>
    <property type="match status" value="1"/>
</dbReference>
<sequence length="218" mass="24678">MSNNKAIIFDMDGVLVDSEKFWAQAENEVFTSLGVQLSNEYTEITKAMTTLEVTQFWYEKYPWRNVALEEVEQMVISRVIELIELENCHIEGVKPFVEKLRKENYKIGLATNSPDRIIPIVLKKLDVLHLFDTAVSAEFEIKGKPDAAVYLRAAKKLNILPQNCIAIEDSNSGMVAAKSAGMKVVAFTNGNDEIHFEMADYRISSFENAEAEHVAHLF</sequence>
<protein>
    <submittedName>
        <fullName evidence="1">2-deoxyglucose-6-phosphatase</fullName>
    </submittedName>
</protein>
<evidence type="ECO:0000313" key="1">
    <source>
        <dbReference type="EMBL" id="GGC26038.1"/>
    </source>
</evidence>
<accession>A0ABQ1LQG2</accession>
<reference evidence="2" key="1">
    <citation type="journal article" date="2019" name="Int. J. Syst. Evol. Microbiol.">
        <title>The Global Catalogue of Microorganisms (GCM) 10K type strain sequencing project: providing services to taxonomists for standard genome sequencing and annotation.</title>
        <authorList>
            <consortium name="The Broad Institute Genomics Platform"/>
            <consortium name="The Broad Institute Genome Sequencing Center for Infectious Disease"/>
            <person name="Wu L."/>
            <person name="Ma J."/>
        </authorList>
    </citation>
    <scope>NUCLEOTIDE SEQUENCE [LARGE SCALE GENOMIC DNA]</scope>
    <source>
        <strain evidence="2">CGMCC 1.10832</strain>
    </source>
</reference>
<dbReference type="SFLD" id="SFLDG01135">
    <property type="entry name" value="C1.5.6:_HAD__Beta-PGM__Phospha"/>
    <property type="match status" value="1"/>
</dbReference>
<dbReference type="SUPFAM" id="SSF56784">
    <property type="entry name" value="HAD-like"/>
    <property type="match status" value="1"/>
</dbReference>
<proteinExistence type="predicted"/>
<dbReference type="InterPro" id="IPR023214">
    <property type="entry name" value="HAD_sf"/>
</dbReference>
<dbReference type="InterPro" id="IPR023198">
    <property type="entry name" value="PGP-like_dom2"/>
</dbReference>
<dbReference type="NCBIfam" id="TIGR01549">
    <property type="entry name" value="HAD-SF-IA-v1"/>
    <property type="match status" value="1"/>
</dbReference>
<dbReference type="InterPro" id="IPR041492">
    <property type="entry name" value="HAD_2"/>
</dbReference>
<organism evidence="1 2">
    <name type="scientific">Marivirga lumbricoides</name>
    <dbReference type="NCBI Taxonomy" id="1046115"/>
    <lineage>
        <taxon>Bacteria</taxon>
        <taxon>Pseudomonadati</taxon>
        <taxon>Bacteroidota</taxon>
        <taxon>Cytophagia</taxon>
        <taxon>Cytophagales</taxon>
        <taxon>Marivirgaceae</taxon>
        <taxon>Marivirga</taxon>
    </lineage>
</organism>
<dbReference type="InterPro" id="IPR006439">
    <property type="entry name" value="HAD-SF_hydro_IA"/>
</dbReference>
<name>A0ABQ1LQG2_9BACT</name>
<dbReference type="NCBIfam" id="NF008087">
    <property type="entry name" value="PRK10826.1"/>
    <property type="match status" value="1"/>
</dbReference>
<dbReference type="PRINTS" id="PR00413">
    <property type="entry name" value="HADHALOGNASE"/>
</dbReference>
<dbReference type="Gene3D" id="3.40.50.1000">
    <property type="entry name" value="HAD superfamily/HAD-like"/>
    <property type="match status" value="1"/>
</dbReference>
<dbReference type="PANTHER" id="PTHR18901:SF38">
    <property type="entry name" value="PSEUDOURIDINE-5'-PHOSPHATASE"/>
    <property type="match status" value="1"/>
</dbReference>
<gene>
    <name evidence="1" type="ORF">GCM10011506_09300</name>
</gene>
<dbReference type="Gene3D" id="1.10.150.240">
    <property type="entry name" value="Putative phosphatase, domain 2"/>
    <property type="match status" value="1"/>
</dbReference>
<dbReference type="PANTHER" id="PTHR18901">
    <property type="entry name" value="2-DEOXYGLUCOSE-6-PHOSPHATE PHOSPHATASE 2"/>
    <property type="match status" value="1"/>
</dbReference>